<dbReference type="InterPro" id="IPR049207">
    <property type="entry name" value="DUF4246_N"/>
</dbReference>
<evidence type="ECO:0008006" key="6">
    <source>
        <dbReference type="Google" id="ProtNLM"/>
    </source>
</evidence>
<comment type="caution">
    <text evidence="4">The sequence shown here is derived from an EMBL/GenBank/DDBJ whole genome shotgun (WGS) entry which is preliminary data.</text>
</comment>
<dbReference type="PANTHER" id="PTHR33119:SF1">
    <property type="entry name" value="FE2OG DIOXYGENASE DOMAIN-CONTAINING PROTEIN"/>
    <property type="match status" value="1"/>
</dbReference>
<gene>
    <name evidence="4" type="ORF">TWF718_005221</name>
</gene>
<organism evidence="4 5">
    <name type="scientific">Orbilia javanica</name>
    <dbReference type="NCBI Taxonomy" id="47235"/>
    <lineage>
        <taxon>Eukaryota</taxon>
        <taxon>Fungi</taxon>
        <taxon>Dikarya</taxon>
        <taxon>Ascomycota</taxon>
        <taxon>Pezizomycotina</taxon>
        <taxon>Orbiliomycetes</taxon>
        <taxon>Orbiliales</taxon>
        <taxon>Orbiliaceae</taxon>
        <taxon>Orbilia</taxon>
    </lineage>
</organism>
<feature type="domain" description="DUF4246" evidence="3">
    <location>
        <begin position="32"/>
        <end position="95"/>
    </location>
</feature>
<dbReference type="PANTHER" id="PTHR33119">
    <property type="entry name" value="IFI3P"/>
    <property type="match status" value="1"/>
</dbReference>
<dbReference type="EMBL" id="JAVHNR010000003">
    <property type="protein sequence ID" value="KAK6347382.1"/>
    <property type="molecule type" value="Genomic_DNA"/>
</dbReference>
<accession>A0AAN8RNR5</accession>
<reference evidence="4 5" key="1">
    <citation type="submission" date="2019-10" db="EMBL/GenBank/DDBJ databases">
        <authorList>
            <person name="Palmer J.M."/>
        </authorList>
    </citation>
    <scope>NUCLEOTIDE SEQUENCE [LARGE SCALE GENOMIC DNA]</scope>
    <source>
        <strain evidence="4 5">TWF718</strain>
    </source>
</reference>
<keyword evidence="5" id="KW-1185">Reference proteome</keyword>
<feature type="domain" description="DUF4246" evidence="2">
    <location>
        <begin position="104"/>
        <end position="539"/>
    </location>
</feature>
<dbReference type="Pfam" id="PF21666">
    <property type="entry name" value="DUF4246_N"/>
    <property type="match status" value="1"/>
</dbReference>
<protein>
    <recommendedName>
        <fullName evidence="6">Duf1665 domain containing protein</fullName>
    </recommendedName>
</protein>
<dbReference type="InterPro" id="IPR025340">
    <property type="entry name" value="DUF4246"/>
</dbReference>
<evidence type="ECO:0000259" key="3">
    <source>
        <dbReference type="Pfam" id="PF21666"/>
    </source>
</evidence>
<feature type="compositionally biased region" description="Pro residues" evidence="1">
    <location>
        <begin position="1"/>
        <end position="10"/>
    </location>
</feature>
<dbReference type="Proteomes" id="UP001313282">
    <property type="component" value="Unassembled WGS sequence"/>
</dbReference>
<evidence type="ECO:0000313" key="5">
    <source>
        <dbReference type="Proteomes" id="UP001313282"/>
    </source>
</evidence>
<proteinExistence type="predicted"/>
<evidence type="ECO:0000259" key="2">
    <source>
        <dbReference type="Pfam" id="PF14033"/>
    </source>
</evidence>
<feature type="compositionally biased region" description="Basic residues" evidence="1">
    <location>
        <begin position="11"/>
        <end position="20"/>
    </location>
</feature>
<evidence type="ECO:0000256" key="1">
    <source>
        <dbReference type="SAM" id="MobiDB-lite"/>
    </source>
</evidence>
<dbReference type="InterPro" id="IPR049192">
    <property type="entry name" value="DUF4246_C"/>
</dbReference>
<name>A0AAN8RNR5_9PEZI</name>
<sequence>MFPAIPVTPPRKPRFQKKKVVAQPEPPSGLQVPGVGLPLNYESKDAFPHGLHDYCPLVMTLREINMIKAMDMTTEKPDWTTKITNPEITAKWRSEVKSQLDFTDKMFDWCLAELKDKAEQFHKENFVVAIDGDVCKSDTLISDETRLELIEAIKVLEDIPESQQDWHPGSNNQVLDLVHPSLFPLVYGKSRIVEDKLITVDNCLENIGTGSVLPPVSDSINLTKHKDNIVVPHAWSKNFQWLPADVSLTELDGVKTVKIESYINNLHPRHTALYRLVEQVILKSIPMWSQSIVSACTMNQTEIRIPWDISYNFDEDEVPEDIYSEEDDEDAQWDKKHDWRQNMRETHVRQPEAPDYMPRALRAASYRGARELDLWEKFKAKGLQVIVKFASIHLTPEKPEYSGGTWHYEGQLNDHIVATSLYYYSNENITPSQLKFRQEVDVEDSVEWEYSQGEHEFMEALFGIRNEEAGIQEIGRVETKQGRLLTFPNTLQHQVQSFKLDDPTKPGHRKILALFLVDPHTRVLSTANVPPQRKDWWEEVLNADSGKRLNGLPQELRDMIVDSVDDFPIDMETAKKIRVELMEERKTYVENQNEQLEDNTFSLCEH</sequence>
<dbReference type="Pfam" id="PF14033">
    <property type="entry name" value="DUF4246"/>
    <property type="match status" value="1"/>
</dbReference>
<feature type="region of interest" description="Disordered" evidence="1">
    <location>
        <begin position="1"/>
        <end position="34"/>
    </location>
</feature>
<evidence type="ECO:0000313" key="4">
    <source>
        <dbReference type="EMBL" id="KAK6347382.1"/>
    </source>
</evidence>
<dbReference type="AlphaFoldDB" id="A0AAN8RNR5"/>